<keyword evidence="4" id="KW-1185">Reference proteome</keyword>
<name>A0A060ZUT9_9ACTN</name>
<accession>A0A060ZUT9</accession>
<dbReference type="GeneID" id="32466065"/>
<protein>
    <recommendedName>
        <fullName evidence="5">Secreted protein</fullName>
    </recommendedName>
</protein>
<dbReference type="HOGENOM" id="CLU_1936970_0_0_11"/>
<keyword evidence="1" id="KW-0732">Signal</keyword>
<proteinExistence type="predicted"/>
<dbReference type="Proteomes" id="UP000756710">
    <property type="component" value="Unassembled WGS sequence"/>
</dbReference>
<organism evidence="2">
    <name type="scientific">Streptomyces iranensis</name>
    <dbReference type="NCBI Taxonomy" id="576784"/>
    <lineage>
        <taxon>Bacteria</taxon>
        <taxon>Bacillati</taxon>
        <taxon>Actinomycetota</taxon>
        <taxon>Actinomycetes</taxon>
        <taxon>Kitasatosporales</taxon>
        <taxon>Streptomycetaceae</taxon>
        <taxon>Streptomyces</taxon>
        <taxon>Streptomyces violaceusniger group</taxon>
    </lineage>
</organism>
<reference evidence="3 4" key="2">
    <citation type="submission" date="2021-03" db="EMBL/GenBank/DDBJ databases">
        <title>Genomic Encyclopedia of Type Strains, Phase IV (KMG-IV): sequencing the most valuable type-strain genomes for metagenomic binning, comparative biology and taxonomic classification.</title>
        <authorList>
            <person name="Goeker M."/>
        </authorList>
    </citation>
    <scope>NUCLEOTIDE SEQUENCE [LARGE SCALE GENOMIC DNA]</scope>
    <source>
        <strain evidence="3 4">DSM 41954</strain>
    </source>
</reference>
<evidence type="ECO:0000313" key="3">
    <source>
        <dbReference type="EMBL" id="MBP2067168.1"/>
    </source>
</evidence>
<feature type="signal peptide" evidence="1">
    <location>
        <begin position="1"/>
        <end position="25"/>
    </location>
</feature>
<dbReference type="EMBL" id="JAGGLR010000029">
    <property type="protein sequence ID" value="MBP2067168.1"/>
    <property type="molecule type" value="Genomic_DNA"/>
</dbReference>
<sequence>MGNSRRITASLAVAAAVGLTGSALATTPAAAQAAGSDIFINTDRAGSYFLHNGDKVTVVDHASDGYSVEAVLEWYTGGSGWDELRVHATHKGDVDSAHWNLKEGESVKLQMCYAKDGLEVKCSAWHKGHA</sequence>
<evidence type="ECO:0000313" key="4">
    <source>
        <dbReference type="Proteomes" id="UP000756710"/>
    </source>
</evidence>
<evidence type="ECO:0000313" key="2">
    <source>
        <dbReference type="EMBL" id="CDR07208.1"/>
    </source>
</evidence>
<evidence type="ECO:0008006" key="5">
    <source>
        <dbReference type="Google" id="ProtNLM"/>
    </source>
</evidence>
<dbReference type="RefSeq" id="WP_044570788.1">
    <property type="nucleotide sequence ID" value="NZ_BAABDR010000003.1"/>
</dbReference>
<dbReference type="EMBL" id="LK022848">
    <property type="protein sequence ID" value="CDR07208.1"/>
    <property type="molecule type" value="Genomic_DNA"/>
</dbReference>
<feature type="chain" id="PRO_5039441297" description="Secreted protein" evidence="1">
    <location>
        <begin position="26"/>
        <end position="130"/>
    </location>
</feature>
<reference evidence="2" key="1">
    <citation type="submission" date="2014-05" db="EMBL/GenBank/DDBJ databases">
        <authorList>
            <person name="Horn Fabian"/>
        </authorList>
    </citation>
    <scope>NUCLEOTIDE SEQUENCE</scope>
</reference>
<dbReference type="AlphaFoldDB" id="A0A060ZUT9"/>
<evidence type="ECO:0000256" key="1">
    <source>
        <dbReference type="SAM" id="SignalP"/>
    </source>
</evidence>
<gene>
    <name evidence="3" type="ORF">J2Z30_008234</name>
    <name evidence="2" type="ORF">SIRAN3953</name>
</gene>